<keyword evidence="5" id="KW-1185">Reference proteome</keyword>
<dbReference type="InterPro" id="IPR050300">
    <property type="entry name" value="GDXG_lipolytic_enzyme"/>
</dbReference>
<feature type="signal peptide" evidence="2">
    <location>
        <begin position="1"/>
        <end position="20"/>
    </location>
</feature>
<dbReference type="InterPro" id="IPR049492">
    <property type="entry name" value="BD-FAE-like_dom"/>
</dbReference>
<organism evidence="4 5">
    <name type="scientific">Allosphingosinicella flava</name>
    <dbReference type="NCBI Taxonomy" id="2771430"/>
    <lineage>
        <taxon>Bacteria</taxon>
        <taxon>Pseudomonadati</taxon>
        <taxon>Pseudomonadota</taxon>
        <taxon>Alphaproteobacteria</taxon>
        <taxon>Sphingomonadales</taxon>
        <taxon>Sphingomonadaceae</taxon>
        <taxon>Allosphingosinicella</taxon>
    </lineage>
</organism>
<keyword evidence="2" id="KW-0732">Signal</keyword>
<evidence type="ECO:0000256" key="2">
    <source>
        <dbReference type="SAM" id="SignalP"/>
    </source>
</evidence>
<dbReference type="KEGG" id="sflv:IC614_11355"/>
<protein>
    <submittedName>
        <fullName evidence="4">Alpha/beta hydrolase</fullName>
    </submittedName>
</protein>
<dbReference type="InterPro" id="IPR029058">
    <property type="entry name" value="AB_hydrolase_fold"/>
</dbReference>
<dbReference type="Pfam" id="PF20434">
    <property type="entry name" value="BD-FAE"/>
    <property type="match status" value="1"/>
</dbReference>
<gene>
    <name evidence="4" type="ORF">IC614_11355</name>
</gene>
<dbReference type="EMBL" id="CP065592">
    <property type="protein sequence ID" value="QPQ56349.1"/>
    <property type="molecule type" value="Genomic_DNA"/>
</dbReference>
<sequence>MSFPSMRACLLACLACVPLAGCSGIGAFDALVAKDDGAAVAARNAHYMPGPRGGIDLYRPAVAPAAPLPVIVFFYGGSWNSGSKADYSFAGHALAAQGFLVAIPDYRLVPEVRFPGFLEDGAAAVRWVRTNAPRYGGDPDRIVLAGHSAGAYNATMLSVDPQWLGPDRAAVKGFAGIAGPYDFLPLDTRVTKETFGQAPDLEATQPVRFASADDPPALLMAAQKDDLVFASNSVAMAMALSQAGVAVETRVYPGVGHVGIMAAMSTLFRGRAPVVADLADFAHKAAGAKPKSSSMR</sequence>
<dbReference type="AlphaFoldDB" id="A0A7T2LN82"/>
<dbReference type="Gene3D" id="3.40.50.1820">
    <property type="entry name" value="alpha/beta hydrolase"/>
    <property type="match status" value="1"/>
</dbReference>
<dbReference type="GO" id="GO:0016787">
    <property type="term" value="F:hydrolase activity"/>
    <property type="evidence" value="ECO:0007669"/>
    <property type="project" value="UniProtKB-KW"/>
</dbReference>
<feature type="domain" description="BD-FAE-like" evidence="3">
    <location>
        <begin position="55"/>
        <end position="239"/>
    </location>
</feature>
<dbReference type="PANTHER" id="PTHR48081:SF9">
    <property type="entry name" value="CARBOXYLESTERASE"/>
    <property type="match status" value="1"/>
</dbReference>
<accession>A0A7T2LN82</accession>
<evidence type="ECO:0000259" key="3">
    <source>
        <dbReference type="Pfam" id="PF20434"/>
    </source>
</evidence>
<evidence type="ECO:0000256" key="1">
    <source>
        <dbReference type="ARBA" id="ARBA00022801"/>
    </source>
</evidence>
<evidence type="ECO:0000313" key="5">
    <source>
        <dbReference type="Proteomes" id="UP000594873"/>
    </source>
</evidence>
<reference evidence="4 5" key="1">
    <citation type="submission" date="2020-11" db="EMBL/GenBank/DDBJ databases">
        <title>Genome seq and assembly of Sphingosinicella sp.</title>
        <authorList>
            <person name="Chhetri G."/>
        </authorList>
    </citation>
    <scope>NUCLEOTIDE SEQUENCE [LARGE SCALE GENOMIC DNA]</scope>
    <source>
        <strain evidence="4 5">UDD2</strain>
    </source>
</reference>
<name>A0A7T2LN82_9SPHN</name>
<dbReference type="PANTHER" id="PTHR48081">
    <property type="entry name" value="AB HYDROLASE SUPERFAMILY PROTEIN C4A8.06C"/>
    <property type="match status" value="1"/>
</dbReference>
<proteinExistence type="predicted"/>
<dbReference type="SUPFAM" id="SSF53474">
    <property type="entry name" value="alpha/beta-Hydrolases"/>
    <property type="match status" value="1"/>
</dbReference>
<keyword evidence="1 4" id="KW-0378">Hydrolase</keyword>
<dbReference type="Proteomes" id="UP000594873">
    <property type="component" value="Chromosome"/>
</dbReference>
<evidence type="ECO:0000313" key="4">
    <source>
        <dbReference type="EMBL" id="QPQ56349.1"/>
    </source>
</evidence>
<feature type="chain" id="PRO_5032801939" evidence="2">
    <location>
        <begin position="21"/>
        <end position="296"/>
    </location>
</feature>